<accession>A0A4Z2HN97</accession>
<evidence type="ECO:0000313" key="2">
    <source>
        <dbReference type="Proteomes" id="UP000314294"/>
    </source>
</evidence>
<dbReference type="EMBL" id="SRLO01000210">
    <property type="protein sequence ID" value="TNN67070.1"/>
    <property type="molecule type" value="Genomic_DNA"/>
</dbReference>
<evidence type="ECO:0000313" key="1">
    <source>
        <dbReference type="EMBL" id="TNN67070.1"/>
    </source>
</evidence>
<gene>
    <name evidence="1" type="ORF">EYF80_022716</name>
</gene>
<proteinExistence type="predicted"/>
<dbReference type="AlphaFoldDB" id="A0A4Z2HN97"/>
<dbReference type="Proteomes" id="UP000314294">
    <property type="component" value="Unassembled WGS sequence"/>
</dbReference>
<name>A0A4Z2HN97_9TELE</name>
<sequence>MGRAQVKCKTGNELERCSSPRWREWGEGPPGQGLAMAFQQGPDAQSSILVKHAVPWYSSRFECSSQLCCQVMITRPKT</sequence>
<organism evidence="1 2">
    <name type="scientific">Liparis tanakae</name>
    <name type="common">Tanaka's snailfish</name>
    <dbReference type="NCBI Taxonomy" id="230148"/>
    <lineage>
        <taxon>Eukaryota</taxon>
        <taxon>Metazoa</taxon>
        <taxon>Chordata</taxon>
        <taxon>Craniata</taxon>
        <taxon>Vertebrata</taxon>
        <taxon>Euteleostomi</taxon>
        <taxon>Actinopterygii</taxon>
        <taxon>Neopterygii</taxon>
        <taxon>Teleostei</taxon>
        <taxon>Neoteleostei</taxon>
        <taxon>Acanthomorphata</taxon>
        <taxon>Eupercaria</taxon>
        <taxon>Perciformes</taxon>
        <taxon>Cottioidei</taxon>
        <taxon>Cottales</taxon>
        <taxon>Liparidae</taxon>
        <taxon>Liparis</taxon>
    </lineage>
</organism>
<reference evidence="1 2" key="1">
    <citation type="submission" date="2019-03" db="EMBL/GenBank/DDBJ databases">
        <title>First draft genome of Liparis tanakae, snailfish: a comprehensive survey of snailfish specific genes.</title>
        <authorList>
            <person name="Kim W."/>
            <person name="Song I."/>
            <person name="Jeong J.-H."/>
            <person name="Kim D."/>
            <person name="Kim S."/>
            <person name="Ryu S."/>
            <person name="Song J.Y."/>
            <person name="Lee S.K."/>
        </authorList>
    </citation>
    <scope>NUCLEOTIDE SEQUENCE [LARGE SCALE GENOMIC DNA]</scope>
    <source>
        <tissue evidence="1">Muscle</tissue>
    </source>
</reference>
<keyword evidence="2" id="KW-1185">Reference proteome</keyword>
<comment type="caution">
    <text evidence="1">The sequence shown here is derived from an EMBL/GenBank/DDBJ whole genome shotgun (WGS) entry which is preliminary data.</text>
</comment>
<protein>
    <submittedName>
        <fullName evidence="1">Uncharacterized protein</fullName>
    </submittedName>
</protein>